<gene>
    <name evidence="2" type="ORF">GLV81_15195</name>
</gene>
<accession>A0A6I6GVY3</accession>
<dbReference type="Proteomes" id="UP000426027">
    <property type="component" value="Chromosome"/>
</dbReference>
<evidence type="ECO:0000259" key="1">
    <source>
        <dbReference type="PROSITE" id="PS52015"/>
    </source>
</evidence>
<dbReference type="InterPro" id="IPR037682">
    <property type="entry name" value="TonB_C"/>
</dbReference>
<proteinExistence type="predicted"/>
<dbReference type="Pfam" id="PF03544">
    <property type="entry name" value="TonB_C"/>
    <property type="match status" value="1"/>
</dbReference>
<dbReference type="Gene3D" id="3.30.1150.10">
    <property type="match status" value="1"/>
</dbReference>
<keyword evidence="3" id="KW-1185">Reference proteome</keyword>
<feature type="domain" description="TonB C-terminal" evidence="1">
    <location>
        <begin position="45"/>
        <end position="135"/>
    </location>
</feature>
<protein>
    <recommendedName>
        <fullName evidence="1">TonB C-terminal domain-containing protein</fullName>
    </recommendedName>
</protein>
<organism evidence="2 3">
    <name type="scientific">Phnomibacter ginsenosidimutans</name>
    <dbReference type="NCBI Taxonomy" id="2676868"/>
    <lineage>
        <taxon>Bacteria</taxon>
        <taxon>Pseudomonadati</taxon>
        <taxon>Bacteroidota</taxon>
        <taxon>Chitinophagia</taxon>
        <taxon>Chitinophagales</taxon>
        <taxon>Chitinophagaceae</taxon>
        <taxon>Phnomibacter</taxon>
    </lineage>
</organism>
<evidence type="ECO:0000313" key="2">
    <source>
        <dbReference type="EMBL" id="QGW29279.1"/>
    </source>
</evidence>
<dbReference type="AlphaFoldDB" id="A0A6I6GVY3"/>
<dbReference type="EMBL" id="CP046566">
    <property type="protein sequence ID" value="QGW29279.1"/>
    <property type="molecule type" value="Genomic_DNA"/>
</dbReference>
<dbReference type="SUPFAM" id="SSF74653">
    <property type="entry name" value="TolA/TonB C-terminal domain"/>
    <property type="match status" value="1"/>
</dbReference>
<reference evidence="2 3" key="1">
    <citation type="submission" date="2019-11" db="EMBL/GenBank/DDBJ databases">
        <authorList>
            <person name="Im W.T."/>
        </authorList>
    </citation>
    <scope>NUCLEOTIDE SEQUENCE [LARGE SCALE GENOMIC DNA]</scope>
    <source>
        <strain evidence="2 3">SB-02</strain>
    </source>
</reference>
<name>A0A6I6GVY3_9BACT</name>
<dbReference type="PROSITE" id="PS52015">
    <property type="entry name" value="TONB_CTD"/>
    <property type="match status" value="1"/>
</dbReference>
<evidence type="ECO:0000313" key="3">
    <source>
        <dbReference type="Proteomes" id="UP000426027"/>
    </source>
</evidence>
<dbReference type="KEGG" id="fls:GLV81_15195"/>
<dbReference type="GO" id="GO:0055085">
    <property type="term" value="P:transmembrane transport"/>
    <property type="evidence" value="ECO:0007669"/>
    <property type="project" value="InterPro"/>
</dbReference>
<sequence length="135" mass="15517">MMTMQISKYFIVLLLLSCNKLLAQFEYKEDLIIPNCDETFPEFPGGISAIHQYLQSAIKYPKWAYKNDITDTVRITFTVGISGKIVAIKAEGYKYERLAQRVVNAFQKMPAWKPGSIAGKPVEMKEAIRIYFLIR</sequence>